<dbReference type="PROSITE" id="PS50007">
    <property type="entry name" value="PIPLC_X_DOMAIN"/>
    <property type="match status" value="1"/>
</dbReference>
<evidence type="ECO:0000259" key="8">
    <source>
        <dbReference type="PROSITE" id="PS50008"/>
    </source>
</evidence>
<dbReference type="PRINTS" id="PR00390">
    <property type="entry name" value="PHPHLIPASEC"/>
</dbReference>
<comment type="catalytic activity">
    <reaction evidence="1 7">
        <text>a 1,2-diacyl-sn-glycero-3-phospho-(1D-myo-inositol-4,5-bisphosphate) + H2O = 1D-myo-inositol 1,4,5-trisphosphate + a 1,2-diacyl-sn-glycerol + H(+)</text>
        <dbReference type="Rhea" id="RHEA:33179"/>
        <dbReference type="ChEBI" id="CHEBI:15377"/>
        <dbReference type="ChEBI" id="CHEBI:15378"/>
        <dbReference type="ChEBI" id="CHEBI:17815"/>
        <dbReference type="ChEBI" id="CHEBI:58456"/>
        <dbReference type="ChEBI" id="CHEBI:203600"/>
        <dbReference type="EC" id="3.1.4.11"/>
    </reaction>
</comment>
<dbReference type="InterPro" id="IPR001192">
    <property type="entry name" value="PI-PLC_fam"/>
</dbReference>
<dbReference type="InterPro" id="IPR001711">
    <property type="entry name" value="PLipase_C_Pinositol-sp_Y"/>
</dbReference>
<dbReference type="FunFam" id="3.20.20.190:FF:000039">
    <property type="entry name" value="Phosphoinositide phospholipase C"/>
    <property type="match status" value="1"/>
</dbReference>
<dbReference type="EC" id="3.1.4.11" evidence="7"/>
<keyword evidence="4 7" id="KW-0443">Lipid metabolism</keyword>
<dbReference type="InterPro" id="IPR000909">
    <property type="entry name" value="PLipase_C_PInositol-sp_X_dom"/>
</dbReference>
<dbReference type="PANTHER" id="PTHR10336:SF82">
    <property type="entry name" value="PHOSPHOINOSITIDE PHOSPHOLIPASE C"/>
    <property type="match status" value="1"/>
</dbReference>
<evidence type="ECO:0000256" key="2">
    <source>
        <dbReference type="ARBA" id="ARBA00022801"/>
    </source>
</evidence>
<evidence type="ECO:0000256" key="5">
    <source>
        <dbReference type="ARBA" id="ARBA00023224"/>
    </source>
</evidence>
<keyword evidence="10" id="KW-1185">Reference proteome</keyword>
<evidence type="ECO:0000256" key="3">
    <source>
        <dbReference type="ARBA" id="ARBA00022963"/>
    </source>
</evidence>
<sequence>MAPTYNGDHYRLQTERVVAPRVVFTDVNGTRDPPWPNDFHTALPSPPSFDGSLAIQEHLKNVFNDMKSIQFSMPSSSSVTREKLGAFLDSVQGETDTWQSLPISKERYTWPEFFEFWCKTYGLEATRPLQSEYKDLSRPLSNYFINSSHNTYLVGNQLASASDPEAYKAVLRGGCRCIEIDVWDGDTPTETIQKHPRSSIPNQNRLPYPKDEPIVTHGWTLSTPCGFREVCRAIGESAFETNDLPVIVSLEVHASIKQQNMMVSIMKEEWGEMLVDESLEGIDPRFRLPTLAEVRRKILIKVKKARQTVEVPRSTASPSATTKPDIAIALSNLGIFTFSEHFKSFETPAAKRPGHIFSLSESTILRLHATKAREIFVHNKNYFMRAFPDGARVDSSNPDPSQFWRKGIQMVALNWQYLDEGRMLNEAMFRNEQGWVLKPEGYRGTDRHTESELDAAPQGSLDLTVTIFAGQHVRAPNLSDGDGAYGQSGRSLRVVVKCELHVEIGPATSGAADEDDFKLKTGTRKTDHPEWDGGARLKFPRVSRVVEELAFIRWEGLF</sequence>
<evidence type="ECO:0000256" key="1">
    <source>
        <dbReference type="ARBA" id="ARBA00001195"/>
    </source>
</evidence>
<dbReference type="GO" id="GO:0048015">
    <property type="term" value="P:phosphatidylinositol-mediated signaling"/>
    <property type="evidence" value="ECO:0007669"/>
    <property type="project" value="TreeGrafter"/>
</dbReference>
<gene>
    <name evidence="9" type="ORF">CPLU01_04034</name>
</gene>
<dbReference type="CDD" id="cd08598">
    <property type="entry name" value="PI-PLC1c_yeast"/>
    <property type="match status" value="1"/>
</dbReference>
<organism evidence="9 10">
    <name type="scientific">Colletotrichum plurivorum</name>
    <dbReference type="NCBI Taxonomy" id="2175906"/>
    <lineage>
        <taxon>Eukaryota</taxon>
        <taxon>Fungi</taxon>
        <taxon>Dikarya</taxon>
        <taxon>Ascomycota</taxon>
        <taxon>Pezizomycotina</taxon>
        <taxon>Sordariomycetes</taxon>
        <taxon>Hypocreomycetidae</taxon>
        <taxon>Glomerellales</taxon>
        <taxon>Glomerellaceae</taxon>
        <taxon>Colletotrichum</taxon>
        <taxon>Colletotrichum orchidearum species complex</taxon>
    </lineage>
</organism>
<dbReference type="Proteomes" id="UP000654918">
    <property type="component" value="Unassembled WGS sequence"/>
</dbReference>
<dbReference type="SUPFAM" id="SSF51695">
    <property type="entry name" value="PLC-like phosphodiesterases"/>
    <property type="match status" value="1"/>
</dbReference>
<dbReference type="GO" id="GO:0004435">
    <property type="term" value="F:phosphatidylinositol-4,5-bisphosphate phospholipase C activity"/>
    <property type="evidence" value="ECO:0007669"/>
    <property type="project" value="UniProtKB-EC"/>
</dbReference>
<dbReference type="GO" id="GO:0016042">
    <property type="term" value="P:lipid catabolic process"/>
    <property type="evidence" value="ECO:0007669"/>
    <property type="project" value="UniProtKB-KW"/>
</dbReference>
<dbReference type="Pfam" id="PF00388">
    <property type="entry name" value="PI-PLC-X"/>
    <property type="match status" value="1"/>
</dbReference>
<keyword evidence="5" id="KW-0807">Transducer</keyword>
<evidence type="ECO:0000313" key="10">
    <source>
        <dbReference type="Proteomes" id="UP000654918"/>
    </source>
</evidence>
<proteinExistence type="predicted"/>
<keyword evidence="2 7" id="KW-0378">Hydrolase</keyword>
<protein>
    <recommendedName>
        <fullName evidence="7">Phosphoinositide phospholipase C</fullName>
        <ecNumber evidence="7">3.1.4.11</ecNumber>
    </recommendedName>
</protein>
<dbReference type="Gene3D" id="3.20.20.190">
    <property type="entry name" value="Phosphatidylinositol (PI) phosphodiesterase"/>
    <property type="match status" value="1"/>
</dbReference>
<dbReference type="GO" id="GO:0051209">
    <property type="term" value="P:release of sequestered calcium ion into cytosol"/>
    <property type="evidence" value="ECO:0007669"/>
    <property type="project" value="TreeGrafter"/>
</dbReference>
<dbReference type="InterPro" id="IPR017946">
    <property type="entry name" value="PLC-like_Pdiesterase_TIM-brl"/>
</dbReference>
<evidence type="ECO:0000313" key="9">
    <source>
        <dbReference type="EMBL" id="KAF6835931.1"/>
    </source>
</evidence>
<comment type="function">
    <text evidence="6">The production of the second messenger molecules diacylglycerol (DAG) and inositol 1,4,5-trisphosphate (IP3) is mediated by activated phosphatidylinositol-specific phospholipase C enzymes.</text>
</comment>
<dbReference type="PANTHER" id="PTHR10336">
    <property type="entry name" value="PHOSPHOINOSITIDE-SPECIFIC PHOSPHOLIPASE C FAMILY PROTEIN"/>
    <property type="match status" value="1"/>
</dbReference>
<name>A0A8H6KS41_9PEZI</name>
<reference evidence="9" key="1">
    <citation type="journal article" date="2020" name="Phytopathology">
        <title>Genome Sequence Resources of Colletotrichum truncatum, C. plurivorum, C. musicola, and C. sojae: Four Species Pathogenic to Soybean (Glycine max).</title>
        <authorList>
            <person name="Rogerio F."/>
            <person name="Boufleur T.R."/>
            <person name="Ciampi-Guillardi M."/>
            <person name="Sukno S.A."/>
            <person name="Thon M.R."/>
            <person name="Massola Junior N.S."/>
            <person name="Baroncelli R."/>
        </authorList>
    </citation>
    <scope>NUCLEOTIDE SEQUENCE</scope>
    <source>
        <strain evidence="9">LFN00145</strain>
    </source>
</reference>
<keyword evidence="3 7" id="KW-0442">Lipid degradation</keyword>
<dbReference type="PROSITE" id="PS50008">
    <property type="entry name" value="PIPLC_Y_DOMAIN"/>
    <property type="match status" value="1"/>
</dbReference>
<dbReference type="AlphaFoldDB" id="A0A8H6KS41"/>
<evidence type="ECO:0000256" key="7">
    <source>
        <dbReference type="RuleBase" id="RU361133"/>
    </source>
</evidence>
<evidence type="ECO:0000256" key="6">
    <source>
        <dbReference type="ARBA" id="ARBA00059664"/>
    </source>
</evidence>
<dbReference type="Pfam" id="PF00387">
    <property type="entry name" value="PI-PLC-Y"/>
    <property type="match status" value="1"/>
</dbReference>
<comment type="caution">
    <text evidence="9">The sequence shown here is derived from an EMBL/GenBank/DDBJ whole genome shotgun (WGS) entry which is preliminary data.</text>
</comment>
<evidence type="ECO:0000256" key="4">
    <source>
        <dbReference type="ARBA" id="ARBA00023098"/>
    </source>
</evidence>
<dbReference type="SMART" id="SM00148">
    <property type="entry name" value="PLCXc"/>
    <property type="match status" value="1"/>
</dbReference>
<feature type="domain" description="PI-PLC Y-box" evidence="8">
    <location>
        <begin position="330"/>
        <end position="443"/>
    </location>
</feature>
<accession>A0A8H6KS41</accession>
<dbReference type="EMBL" id="WIGO01000036">
    <property type="protein sequence ID" value="KAF6835931.1"/>
    <property type="molecule type" value="Genomic_DNA"/>
</dbReference>
<dbReference type="SMART" id="SM00149">
    <property type="entry name" value="PLCYc"/>
    <property type="match status" value="1"/>
</dbReference>